<dbReference type="GO" id="GO:0051301">
    <property type="term" value="P:cell division"/>
    <property type="evidence" value="ECO:0007669"/>
    <property type="project" value="UniProtKB-UniRule"/>
</dbReference>
<dbReference type="InterPro" id="IPR018478">
    <property type="entry name" value="Sporu_reg_WhiA_N_dom"/>
</dbReference>
<evidence type="ECO:0000256" key="1">
    <source>
        <dbReference type="ARBA" id="ARBA00022618"/>
    </source>
</evidence>
<dbReference type="Proteomes" id="UP000069443">
    <property type="component" value="Unassembled WGS sequence"/>
</dbReference>
<dbReference type="GO" id="GO:0043937">
    <property type="term" value="P:regulation of sporulation"/>
    <property type="evidence" value="ECO:0007669"/>
    <property type="project" value="InterPro"/>
</dbReference>
<organism evidence="8 9">
    <name type="scientific">Mycolicibacterium canariasense</name>
    <name type="common">Mycobacterium canariasense</name>
    <dbReference type="NCBI Taxonomy" id="228230"/>
    <lineage>
        <taxon>Bacteria</taxon>
        <taxon>Bacillati</taxon>
        <taxon>Actinomycetota</taxon>
        <taxon>Actinomycetes</taxon>
        <taxon>Mycobacteriales</taxon>
        <taxon>Mycobacteriaceae</taxon>
        <taxon>Mycolicibacterium</taxon>
    </lineage>
</organism>
<dbReference type="InterPro" id="IPR003802">
    <property type="entry name" value="Sporulation_regulator_WhiA"/>
</dbReference>
<proteinExistence type="inferred from homology"/>
<accession>A0A100WCY6</accession>
<name>A0A100WCY6_MYCCR</name>
<feature type="domain" description="Sporulation regulator WhiA C-terminal" evidence="5">
    <location>
        <begin position="222"/>
        <end position="303"/>
    </location>
</feature>
<evidence type="ECO:0000313" key="9">
    <source>
        <dbReference type="Proteomes" id="UP000069443"/>
    </source>
</evidence>
<dbReference type="Pfam" id="PF02650">
    <property type="entry name" value="HTH_WhiA"/>
    <property type="match status" value="1"/>
</dbReference>
<dbReference type="NCBIfam" id="TIGR00647">
    <property type="entry name" value="DNA_bind_WhiA"/>
    <property type="match status" value="1"/>
</dbReference>
<dbReference type="AlphaFoldDB" id="A0A100WCY6"/>
<evidence type="ECO:0000259" key="6">
    <source>
        <dbReference type="Pfam" id="PF10298"/>
    </source>
</evidence>
<comment type="function">
    <text evidence="4">Involved in cell division and chromosome segregation.</text>
</comment>
<dbReference type="InterPro" id="IPR039518">
    <property type="entry name" value="WhiA_LAGLIDADG_dom"/>
</dbReference>
<dbReference type="Pfam" id="PF10298">
    <property type="entry name" value="WhiA_N"/>
    <property type="match status" value="1"/>
</dbReference>
<keyword evidence="2 4" id="KW-0238">DNA-binding</keyword>
<keyword evidence="3 4" id="KW-0131">Cell cycle</keyword>
<gene>
    <name evidence="4 8" type="primary">whiA</name>
    <name evidence="8" type="ORF">RMCC_2694</name>
</gene>
<dbReference type="Pfam" id="PF14527">
    <property type="entry name" value="LAGLIDADG_WhiA"/>
    <property type="match status" value="1"/>
</dbReference>
<dbReference type="GO" id="GO:0003677">
    <property type="term" value="F:DNA binding"/>
    <property type="evidence" value="ECO:0007669"/>
    <property type="project" value="UniProtKB-UniRule"/>
</dbReference>
<dbReference type="Gene3D" id="3.10.28.10">
    <property type="entry name" value="Homing endonucleases"/>
    <property type="match status" value="1"/>
</dbReference>
<dbReference type="InterPro" id="IPR027434">
    <property type="entry name" value="Homing_endonucl"/>
</dbReference>
<keyword evidence="1 4" id="KW-0132">Cell division</keyword>
<feature type="domain" description="WhiA LAGLIDADG-like" evidence="7">
    <location>
        <begin position="128"/>
        <end position="217"/>
    </location>
</feature>
<protein>
    <recommendedName>
        <fullName evidence="4">Probable cell division protein WhiA</fullName>
    </recommendedName>
</protein>
<comment type="caution">
    <text evidence="8">The sequence shown here is derived from an EMBL/GenBank/DDBJ whole genome shotgun (WGS) entry which is preliminary data.</text>
</comment>
<dbReference type="HAMAP" id="MF_01420">
    <property type="entry name" value="HTH_type_WhiA"/>
    <property type="match status" value="1"/>
</dbReference>
<dbReference type="PANTHER" id="PTHR37307:SF1">
    <property type="entry name" value="CELL DIVISION PROTEIN WHIA-RELATED"/>
    <property type="match status" value="1"/>
</dbReference>
<reference evidence="9" key="1">
    <citation type="journal article" date="2016" name="Genome Announc.">
        <title>Draft Genome Sequences of Five Rapidly Growing Mycobacterium Species, M. thermoresistibile, M. fortuitum subsp. acetamidolyticum, M. canariasense, M. brisbanense, and M. novocastrense.</title>
        <authorList>
            <person name="Katahira K."/>
            <person name="Ogura Y."/>
            <person name="Gotoh Y."/>
            <person name="Hayashi T."/>
        </authorList>
    </citation>
    <scope>NUCLEOTIDE SEQUENCE [LARGE SCALE GENOMIC DNA]</scope>
    <source>
        <strain evidence="9">JCM15298</strain>
    </source>
</reference>
<reference evidence="9" key="2">
    <citation type="submission" date="2016-02" db="EMBL/GenBank/DDBJ databases">
        <title>Draft genome sequence of five rapidly growing Mycobacterium species.</title>
        <authorList>
            <person name="Katahira K."/>
            <person name="Gotou Y."/>
            <person name="Iida K."/>
            <person name="Ogura Y."/>
            <person name="Hayashi T."/>
        </authorList>
    </citation>
    <scope>NUCLEOTIDE SEQUENCE [LARGE SCALE GENOMIC DNA]</scope>
    <source>
        <strain evidence="9">JCM15298</strain>
    </source>
</reference>
<dbReference type="EMBL" id="BCSY01000042">
    <property type="protein sequence ID" value="GAS95728.1"/>
    <property type="molecule type" value="Genomic_DNA"/>
</dbReference>
<keyword evidence="9" id="KW-1185">Reference proteome</keyword>
<dbReference type="InterPro" id="IPR023054">
    <property type="entry name" value="Sporulation_regulator_WhiA_C"/>
</dbReference>
<dbReference type="OrthoDB" id="5197218at2"/>
<evidence type="ECO:0000313" key="8">
    <source>
        <dbReference type="EMBL" id="GAS95728.1"/>
    </source>
</evidence>
<sequence length="329" mass="34973">MSLTSELHDELARVPVTLPGSRAAQLAAILRLSADLRVARDGLVVEAVTTTSALARHLRREIAAVHGHLAGVTMHSGSGLRRSAFYRVRVEDGGTLLAHQCGMVDRRGRLVAGLAPAVVGGSISEVIAVWRGAILAAGTLHSPGRNTALDITCPSPEAAYALASCARRIGLQPLVRESRGMSHVTLRDEGDIGRMLTLVGANEARISWERRVSQREMYATAARMANLDEANMRRSARAAAVTVDRVLAALQVLGPDAPQHLIYTGRLRTSHRTASLEELGQLADPPMTKDAVAGRLRRLLALADKVSADTDAPARGCLKDINLVTAGAP</sequence>
<evidence type="ECO:0000256" key="4">
    <source>
        <dbReference type="HAMAP-Rule" id="MF_01420"/>
    </source>
</evidence>
<evidence type="ECO:0000256" key="3">
    <source>
        <dbReference type="ARBA" id="ARBA00023306"/>
    </source>
</evidence>
<evidence type="ECO:0000259" key="7">
    <source>
        <dbReference type="Pfam" id="PF14527"/>
    </source>
</evidence>
<dbReference type="PANTHER" id="PTHR37307">
    <property type="entry name" value="CELL DIVISION PROTEIN WHIA-RELATED"/>
    <property type="match status" value="1"/>
</dbReference>
<dbReference type="RefSeq" id="WP_036372448.1">
    <property type="nucleotide sequence ID" value="NZ_BCSY01000042.1"/>
</dbReference>
<dbReference type="STRING" id="228230.RMCC_2694"/>
<evidence type="ECO:0000259" key="5">
    <source>
        <dbReference type="Pfam" id="PF02650"/>
    </source>
</evidence>
<comment type="similarity">
    <text evidence="4">Belongs to the WhiA family.</text>
</comment>
<feature type="domain" description="Sporulation transcription regulator WhiA N-terminal" evidence="6">
    <location>
        <begin position="21"/>
        <end position="103"/>
    </location>
</feature>
<evidence type="ECO:0000256" key="2">
    <source>
        <dbReference type="ARBA" id="ARBA00023125"/>
    </source>
</evidence>